<dbReference type="RefSeq" id="WP_181003963.1">
    <property type="nucleotide sequence ID" value="NZ_JAMOHQ010000009.1"/>
</dbReference>
<gene>
    <name evidence="6" type="ORF">CXK91_16300</name>
</gene>
<dbReference type="InterPro" id="IPR010998">
    <property type="entry name" value="Integrase_recombinase_N"/>
</dbReference>
<evidence type="ECO:0000313" key="7">
    <source>
        <dbReference type="Proteomes" id="UP000237068"/>
    </source>
</evidence>
<dbReference type="Gene3D" id="1.10.150.130">
    <property type="match status" value="1"/>
</dbReference>
<dbReference type="Gene3D" id="1.10.443.10">
    <property type="entry name" value="Intergrase catalytic core"/>
    <property type="match status" value="1"/>
</dbReference>
<evidence type="ECO:0000256" key="3">
    <source>
        <dbReference type="ARBA" id="ARBA00023125"/>
    </source>
</evidence>
<dbReference type="GO" id="GO:0003677">
    <property type="term" value="F:DNA binding"/>
    <property type="evidence" value="ECO:0007669"/>
    <property type="project" value="UniProtKB-KW"/>
</dbReference>
<dbReference type="InterPro" id="IPR002104">
    <property type="entry name" value="Integrase_catalytic"/>
</dbReference>
<dbReference type="InterPro" id="IPR013762">
    <property type="entry name" value="Integrase-like_cat_sf"/>
</dbReference>
<evidence type="ECO:0000313" key="6">
    <source>
        <dbReference type="EMBL" id="POH82141.1"/>
    </source>
</evidence>
<organism evidence="6 7">
    <name type="scientific">Stutzerimonas stutzeri</name>
    <name type="common">Pseudomonas stutzeri</name>
    <dbReference type="NCBI Taxonomy" id="316"/>
    <lineage>
        <taxon>Bacteria</taxon>
        <taxon>Pseudomonadati</taxon>
        <taxon>Pseudomonadota</taxon>
        <taxon>Gammaproteobacteria</taxon>
        <taxon>Pseudomonadales</taxon>
        <taxon>Pseudomonadaceae</taxon>
        <taxon>Stutzerimonas</taxon>
    </lineage>
</organism>
<dbReference type="AlphaFoldDB" id="A0A2S4AKU6"/>
<dbReference type="InterPro" id="IPR046668">
    <property type="entry name" value="DUF6538"/>
</dbReference>
<keyword evidence="3" id="KW-0238">DNA-binding</keyword>
<dbReference type="Proteomes" id="UP000237068">
    <property type="component" value="Unassembled WGS sequence"/>
</dbReference>
<sequence length="577" mass="63879">MVLAMSRPHKDSRGVYWLRRKVPADLRPILGRTEYKRSLRTRDPEEAARRFPAAYQESAECFALARAQLAGHSLLNAADVQQLAARWFSQEHAKMLSSGDCSTYLLAGSPQIDPETGEDLGPVWDSLRPLLDDVSIETWTDVVHPFVEETLATHHLPMPPAGSPLMSQLMEAFRVKLLLLSDWAYSQTHANGRYVAPPPVEPRAPLSVEAARQAEQDAASQLPISKALEAWAEAKRLDDGDDRSTQKTIAEFSTVIARFVELHGDMPVASISRATCQAFRASLAKMPTSGKGVRSLTAPQAIAKAEAEGLPLASPATVRKQLKALSTVLNFASQRLGLIPEDPVSASGLLRSLAKSARNAETRTADEKGYTRRELALIFGSPLFRGEWSPPRADYGQALYWLPLLMAYTGARREELAQALVADIRQDAEAGCWFIDICPGEGKTLKTHSSRRKVPLHPDLIALGFIDYRNSLPADGRLFPRLKFHRIDGYSHAVGKTWEKYLREELRLESKASPSHGFRHAFKTLCRDVGIETALTDWLAGHAAPNVGATYGTYPMRRLHEELKRFPSIAKDAGLIR</sequence>
<evidence type="ECO:0000256" key="4">
    <source>
        <dbReference type="ARBA" id="ARBA00023172"/>
    </source>
</evidence>
<evidence type="ECO:0000259" key="5">
    <source>
        <dbReference type="PROSITE" id="PS51898"/>
    </source>
</evidence>
<reference evidence="6 7" key="1">
    <citation type="submission" date="2018-01" db="EMBL/GenBank/DDBJ databases">
        <title>Denitrification phenotypes of diverse strains of Pseudomonas stutzeri.</title>
        <authorList>
            <person name="Milligan D.A."/>
            <person name="Bergaust L."/>
            <person name="Bakken L.R."/>
            <person name="Frostegard A."/>
        </authorList>
    </citation>
    <scope>NUCLEOTIDE SEQUENCE [LARGE SCALE GENOMIC DNA]</scope>
    <source>
        <strain evidence="6 7">24a13</strain>
    </source>
</reference>
<feature type="domain" description="Tyr recombinase" evidence="5">
    <location>
        <begin position="365"/>
        <end position="568"/>
    </location>
</feature>
<keyword evidence="4" id="KW-0233">DNA recombination</keyword>
<dbReference type="PANTHER" id="PTHR30349">
    <property type="entry name" value="PHAGE INTEGRASE-RELATED"/>
    <property type="match status" value="1"/>
</dbReference>
<dbReference type="CDD" id="cd01184">
    <property type="entry name" value="INT_C_like_1"/>
    <property type="match status" value="1"/>
</dbReference>
<evidence type="ECO:0000256" key="1">
    <source>
        <dbReference type="ARBA" id="ARBA00008857"/>
    </source>
</evidence>
<dbReference type="PROSITE" id="PS51898">
    <property type="entry name" value="TYR_RECOMBINASE"/>
    <property type="match status" value="1"/>
</dbReference>
<name>A0A2S4AKU6_STUST</name>
<dbReference type="PANTHER" id="PTHR30349:SF41">
    <property type="entry name" value="INTEGRASE_RECOMBINASE PROTEIN MJ0367-RELATED"/>
    <property type="match status" value="1"/>
</dbReference>
<dbReference type="InterPro" id="IPR050090">
    <property type="entry name" value="Tyrosine_recombinase_XerCD"/>
</dbReference>
<dbReference type="EMBL" id="PPXG01000006">
    <property type="protein sequence ID" value="POH82141.1"/>
    <property type="molecule type" value="Genomic_DNA"/>
</dbReference>
<dbReference type="GO" id="GO:0015074">
    <property type="term" value="P:DNA integration"/>
    <property type="evidence" value="ECO:0007669"/>
    <property type="project" value="UniProtKB-KW"/>
</dbReference>
<evidence type="ECO:0000256" key="2">
    <source>
        <dbReference type="ARBA" id="ARBA00022908"/>
    </source>
</evidence>
<protein>
    <submittedName>
        <fullName evidence="6">Integrase</fullName>
    </submittedName>
</protein>
<proteinExistence type="inferred from homology"/>
<dbReference type="SUPFAM" id="SSF56349">
    <property type="entry name" value="DNA breaking-rejoining enzymes"/>
    <property type="match status" value="1"/>
</dbReference>
<dbReference type="Pfam" id="PF20172">
    <property type="entry name" value="DUF6538"/>
    <property type="match status" value="1"/>
</dbReference>
<dbReference type="InterPro" id="IPR011010">
    <property type="entry name" value="DNA_brk_join_enz"/>
</dbReference>
<keyword evidence="2" id="KW-0229">DNA integration</keyword>
<comment type="similarity">
    <text evidence="1">Belongs to the 'phage' integrase family.</text>
</comment>
<accession>A0A2S4AKU6</accession>
<comment type="caution">
    <text evidence="6">The sequence shown here is derived from an EMBL/GenBank/DDBJ whole genome shotgun (WGS) entry which is preliminary data.</text>
</comment>
<dbReference type="GO" id="GO:0006310">
    <property type="term" value="P:DNA recombination"/>
    <property type="evidence" value="ECO:0007669"/>
    <property type="project" value="UniProtKB-KW"/>
</dbReference>